<dbReference type="WBParaSite" id="PEQ_0000778201-mRNA-1">
    <property type="protein sequence ID" value="PEQ_0000778201-mRNA-1"/>
    <property type="gene ID" value="PEQ_0000778201"/>
</dbReference>
<reference evidence="2" key="1">
    <citation type="submission" date="2022-11" db="UniProtKB">
        <authorList>
            <consortium name="WormBaseParasite"/>
        </authorList>
    </citation>
    <scope>IDENTIFICATION</scope>
</reference>
<evidence type="ECO:0000313" key="2">
    <source>
        <dbReference type="WBParaSite" id="PEQ_0000778201-mRNA-1"/>
    </source>
</evidence>
<name>A0A914RN11_PAREQ</name>
<keyword evidence="1" id="KW-1185">Reference proteome</keyword>
<accession>A0A914RN11</accession>
<protein>
    <submittedName>
        <fullName evidence="2">Uncharacterized protein</fullName>
    </submittedName>
</protein>
<dbReference type="Proteomes" id="UP000887564">
    <property type="component" value="Unplaced"/>
</dbReference>
<dbReference type="AlphaFoldDB" id="A0A914RN11"/>
<evidence type="ECO:0000313" key="1">
    <source>
        <dbReference type="Proteomes" id="UP000887564"/>
    </source>
</evidence>
<organism evidence="1 2">
    <name type="scientific">Parascaris equorum</name>
    <name type="common">Equine roundworm</name>
    <dbReference type="NCBI Taxonomy" id="6256"/>
    <lineage>
        <taxon>Eukaryota</taxon>
        <taxon>Metazoa</taxon>
        <taxon>Ecdysozoa</taxon>
        <taxon>Nematoda</taxon>
        <taxon>Chromadorea</taxon>
        <taxon>Rhabditida</taxon>
        <taxon>Spirurina</taxon>
        <taxon>Ascaridomorpha</taxon>
        <taxon>Ascaridoidea</taxon>
        <taxon>Ascarididae</taxon>
        <taxon>Parascaris</taxon>
    </lineage>
</organism>
<sequence length="83" mass="9133">LFLKNSKISEGGQCSDTCKHTFLLNSRAKKPLLPFETAPDPSPIQFAGGSDRRSATSVPLISMTFNSWKHSVSIICKQTSTKY</sequence>
<proteinExistence type="predicted"/>